<dbReference type="InterPro" id="IPR038378">
    <property type="entry name" value="MHB_sf"/>
</dbReference>
<dbReference type="GO" id="GO:0020037">
    <property type="term" value="F:heme binding"/>
    <property type="evidence" value="ECO:0007669"/>
    <property type="project" value="InterPro"/>
</dbReference>
<dbReference type="InterPro" id="IPR032407">
    <property type="entry name" value="MHB"/>
</dbReference>
<evidence type="ECO:0000259" key="1">
    <source>
        <dbReference type="Pfam" id="PF16525"/>
    </source>
</evidence>
<accession>A0A7I9XWV2</accession>
<dbReference type="AlphaFoldDB" id="A0A7I9XWV2"/>
<reference evidence="2 3" key="1">
    <citation type="journal article" date="2019" name="Emerg. Microbes Infect.">
        <title>Comprehensive subspecies identification of 175 nontuberculous mycobacteria species based on 7547 genomic profiles.</title>
        <authorList>
            <person name="Matsumoto Y."/>
            <person name="Kinjo T."/>
            <person name="Motooka D."/>
            <person name="Nabeya D."/>
            <person name="Jung N."/>
            <person name="Uechi K."/>
            <person name="Horii T."/>
            <person name="Iida T."/>
            <person name="Fujita J."/>
            <person name="Nakamura S."/>
        </authorList>
    </citation>
    <scope>NUCLEOTIDE SEQUENCE [LARGE SCALE GENOMIC DNA]</scope>
    <source>
        <strain evidence="2 3">JCM 17322</strain>
    </source>
</reference>
<dbReference type="Proteomes" id="UP000465361">
    <property type="component" value="Unassembled WGS sequence"/>
</dbReference>
<evidence type="ECO:0000313" key="3">
    <source>
        <dbReference type="Proteomes" id="UP000465361"/>
    </source>
</evidence>
<name>A0A7I9XWV2_9MYCO</name>
<sequence>MSTTFTTASRLRRGLCGALAGGLLGTTASVLIALPVANGDPQQQCNTTVGQSIDSYLKRHPDVRQELMAKAQAESPGSPNALLDYLQRHPDVRQALITLSQQCTS</sequence>
<dbReference type="Pfam" id="PF16525">
    <property type="entry name" value="MHB"/>
    <property type="match status" value="1"/>
</dbReference>
<comment type="caution">
    <text evidence="2">The sequence shown here is derived from an EMBL/GenBank/DDBJ whole genome shotgun (WGS) entry which is preliminary data.</text>
</comment>
<keyword evidence="3" id="KW-1185">Reference proteome</keyword>
<dbReference type="Gene3D" id="1.20.20.20">
    <property type="entry name" value="Haemophore, haem-binding domain"/>
    <property type="match status" value="1"/>
</dbReference>
<protein>
    <recommendedName>
        <fullName evidence="1">Haemophore haem-binding domain-containing protein</fullName>
    </recommendedName>
</protein>
<proteinExistence type="predicted"/>
<dbReference type="RefSeq" id="WP_163755882.1">
    <property type="nucleotide sequence ID" value="NZ_BLKW01000002.1"/>
</dbReference>
<gene>
    <name evidence="2" type="ORF">MBOT_16280</name>
</gene>
<evidence type="ECO:0000313" key="2">
    <source>
        <dbReference type="EMBL" id="GFG74263.1"/>
    </source>
</evidence>
<feature type="domain" description="Haemophore haem-binding" evidence="1">
    <location>
        <begin position="47"/>
        <end position="101"/>
    </location>
</feature>
<organism evidence="2 3">
    <name type="scientific">Mycobacterium botniense</name>
    <dbReference type="NCBI Taxonomy" id="84962"/>
    <lineage>
        <taxon>Bacteria</taxon>
        <taxon>Bacillati</taxon>
        <taxon>Actinomycetota</taxon>
        <taxon>Actinomycetes</taxon>
        <taxon>Mycobacteriales</taxon>
        <taxon>Mycobacteriaceae</taxon>
        <taxon>Mycobacterium</taxon>
    </lineage>
</organism>
<dbReference type="EMBL" id="BLKW01000002">
    <property type="protein sequence ID" value="GFG74263.1"/>
    <property type="molecule type" value="Genomic_DNA"/>
</dbReference>